<comment type="caution">
    <text evidence="1">The sequence shown here is derived from an EMBL/GenBank/DDBJ whole genome shotgun (WGS) entry which is preliminary data.</text>
</comment>
<organism evidence="1 2">
    <name type="scientific">Mycena alexandri</name>
    <dbReference type="NCBI Taxonomy" id="1745969"/>
    <lineage>
        <taxon>Eukaryota</taxon>
        <taxon>Fungi</taxon>
        <taxon>Dikarya</taxon>
        <taxon>Basidiomycota</taxon>
        <taxon>Agaricomycotina</taxon>
        <taxon>Agaricomycetes</taxon>
        <taxon>Agaricomycetidae</taxon>
        <taxon>Agaricales</taxon>
        <taxon>Marasmiineae</taxon>
        <taxon>Mycenaceae</taxon>
        <taxon>Mycena</taxon>
    </lineage>
</organism>
<dbReference type="EMBL" id="JARJCM010000064">
    <property type="protein sequence ID" value="KAJ7033607.1"/>
    <property type="molecule type" value="Genomic_DNA"/>
</dbReference>
<gene>
    <name evidence="1" type="ORF">C8F04DRAFT_957505</name>
</gene>
<sequence>MQTATGTLISGSVIPAVMTGGFEPHDIDFYTPKDRAFEVVMFFRRSGKWRRVKFSAKYDFSTGIGRVYAMRHRQTKKKINIIESLTPYALDAVVQFHSTCVMGAFSADAFWHGHVDTALANISITTPPRMPLTSDLDQQTRTWKILRKYTTRGFDFHFDEFRAPHSCCADTRCPATIRTSDDAGCIRIALPSWVLSGRGDTEHVSCWSLGGSGCPGGILSRAPPSQISLATDTTGEVLWVAIFERRQLLTYSFSVPLEVYDD</sequence>
<name>A0AAD6X1X5_9AGAR</name>
<dbReference type="AlphaFoldDB" id="A0AAD6X1X5"/>
<proteinExistence type="predicted"/>
<evidence type="ECO:0000313" key="2">
    <source>
        <dbReference type="Proteomes" id="UP001218188"/>
    </source>
</evidence>
<keyword evidence="2" id="KW-1185">Reference proteome</keyword>
<evidence type="ECO:0000313" key="1">
    <source>
        <dbReference type="EMBL" id="KAJ7033607.1"/>
    </source>
</evidence>
<protein>
    <submittedName>
        <fullName evidence="1">Uncharacterized protein</fullName>
    </submittedName>
</protein>
<reference evidence="1" key="1">
    <citation type="submission" date="2023-03" db="EMBL/GenBank/DDBJ databases">
        <title>Massive genome expansion in bonnet fungi (Mycena s.s.) driven by repeated elements and novel gene families across ecological guilds.</title>
        <authorList>
            <consortium name="Lawrence Berkeley National Laboratory"/>
            <person name="Harder C.B."/>
            <person name="Miyauchi S."/>
            <person name="Viragh M."/>
            <person name="Kuo A."/>
            <person name="Thoen E."/>
            <person name="Andreopoulos B."/>
            <person name="Lu D."/>
            <person name="Skrede I."/>
            <person name="Drula E."/>
            <person name="Henrissat B."/>
            <person name="Morin E."/>
            <person name="Kohler A."/>
            <person name="Barry K."/>
            <person name="LaButti K."/>
            <person name="Morin E."/>
            <person name="Salamov A."/>
            <person name="Lipzen A."/>
            <person name="Mereny Z."/>
            <person name="Hegedus B."/>
            <person name="Baldrian P."/>
            <person name="Stursova M."/>
            <person name="Weitz H."/>
            <person name="Taylor A."/>
            <person name="Grigoriev I.V."/>
            <person name="Nagy L.G."/>
            <person name="Martin F."/>
            <person name="Kauserud H."/>
        </authorList>
    </citation>
    <scope>NUCLEOTIDE SEQUENCE</scope>
    <source>
        <strain evidence="1">CBHHK200</strain>
    </source>
</reference>
<accession>A0AAD6X1X5</accession>
<dbReference type="Proteomes" id="UP001218188">
    <property type="component" value="Unassembled WGS sequence"/>
</dbReference>